<gene>
    <name evidence="2" type="ORF">LCGC14_1687340</name>
</gene>
<feature type="compositionally biased region" description="Basic and acidic residues" evidence="1">
    <location>
        <begin position="23"/>
        <end position="35"/>
    </location>
</feature>
<feature type="compositionally biased region" description="Basic and acidic residues" evidence="1">
    <location>
        <begin position="47"/>
        <end position="56"/>
    </location>
</feature>
<dbReference type="EMBL" id="LAZR01014707">
    <property type="protein sequence ID" value="KKM16289.1"/>
    <property type="molecule type" value="Genomic_DNA"/>
</dbReference>
<dbReference type="AlphaFoldDB" id="A0A0F9I9D0"/>
<comment type="caution">
    <text evidence="2">The sequence shown here is derived from an EMBL/GenBank/DDBJ whole genome shotgun (WGS) entry which is preliminary data.</text>
</comment>
<accession>A0A0F9I9D0</accession>
<proteinExistence type="predicted"/>
<reference evidence="2" key="1">
    <citation type="journal article" date="2015" name="Nature">
        <title>Complex archaea that bridge the gap between prokaryotes and eukaryotes.</title>
        <authorList>
            <person name="Spang A."/>
            <person name="Saw J.H."/>
            <person name="Jorgensen S.L."/>
            <person name="Zaremba-Niedzwiedzka K."/>
            <person name="Martijn J."/>
            <person name="Lind A.E."/>
            <person name="van Eijk R."/>
            <person name="Schleper C."/>
            <person name="Guy L."/>
            <person name="Ettema T.J."/>
        </authorList>
    </citation>
    <scope>NUCLEOTIDE SEQUENCE</scope>
</reference>
<protein>
    <submittedName>
        <fullName evidence="2">Uncharacterized protein</fullName>
    </submittedName>
</protein>
<organism evidence="2">
    <name type="scientific">marine sediment metagenome</name>
    <dbReference type="NCBI Taxonomy" id="412755"/>
    <lineage>
        <taxon>unclassified sequences</taxon>
        <taxon>metagenomes</taxon>
        <taxon>ecological metagenomes</taxon>
    </lineage>
</organism>
<name>A0A0F9I9D0_9ZZZZ</name>
<feature type="region of interest" description="Disordered" evidence="1">
    <location>
        <begin position="23"/>
        <end position="56"/>
    </location>
</feature>
<evidence type="ECO:0000313" key="2">
    <source>
        <dbReference type="EMBL" id="KKM16289.1"/>
    </source>
</evidence>
<sequence length="121" mass="13619">MITEHDLIVRRIALMGCFRVEGENGKDLPQKRDTQKSAPKRGRGRPRKEEDNYSRVKAPLVEEYRKQYLDSPGTPLTSEDVHPAGILRFICLVLGVSYTTLITLPPDEAKTLILGAIRNTS</sequence>
<evidence type="ECO:0000256" key="1">
    <source>
        <dbReference type="SAM" id="MobiDB-lite"/>
    </source>
</evidence>